<keyword evidence="2" id="KW-1185">Reference proteome</keyword>
<evidence type="ECO:0000313" key="2">
    <source>
        <dbReference type="Proteomes" id="UP001054945"/>
    </source>
</evidence>
<evidence type="ECO:0000313" key="1">
    <source>
        <dbReference type="EMBL" id="GIX88741.1"/>
    </source>
</evidence>
<gene>
    <name evidence="1" type="ORF">CEXT_87071</name>
</gene>
<name>A0AAV4NVE7_CAEEX</name>
<protein>
    <submittedName>
        <fullName evidence="1">Uncharacterized protein</fullName>
    </submittedName>
</protein>
<organism evidence="1 2">
    <name type="scientific">Caerostris extrusa</name>
    <name type="common">Bark spider</name>
    <name type="synonym">Caerostris bankana</name>
    <dbReference type="NCBI Taxonomy" id="172846"/>
    <lineage>
        <taxon>Eukaryota</taxon>
        <taxon>Metazoa</taxon>
        <taxon>Ecdysozoa</taxon>
        <taxon>Arthropoda</taxon>
        <taxon>Chelicerata</taxon>
        <taxon>Arachnida</taxon>
        <taxon>Araneae</taxon>
        <taxon>Araneomorphae</taxon>
        <taxon>Entelegynae</taxon>
        <taxon>Araneoidea</taxon>
        <taxon>Araneidae</taxon>
        <taxon>Caerostris</taxon>
    </lineage>
</organism>
<dbReference type="AlphaFoldDB" id="A0AAV4NVE7"/>
<dbReference type="EMBL" id="BPLR01003796">
    <property type="protein sequence ID" value="GIX88741.1"/>
    <property type="molecule type" value="Genomic_DNA"/>
</dbReference>
<comment type="caution">
    <text evidence="1">The sequence shown here is derived from an EMBL/GenBank/DDBJ whole genome shotgun (WGS) entry which is preliminary data.</text>
</comment>
<accession>A0AAV4NVE7</accession>
<dbReference type="Proteomes" id="UP001054945">
    <property type="component" value="Unassembled WGS sequence"/>
</dbReference>
<sequence>MRRLMAPCDYPLSRRSAFNDAENQCPEILGDGLCVVFNVLDSEPKRFDTKFAKQRRTERFLFRYGD</sequence>
<proteinExistence type="predicted"/>
<reference evidence="1 2" key="1">
    <citation type="submission" date="2021-06" db="EMBL/GenBank/DDBJ databases">
        <title>Caerostris extrusa draft genome.</title>
        <authorList>
            <person name="Kono N."/>
            <person name="Arakawa K."/>
        </authorList>
    </citation>
    <scope>NUCLEOTIDE SEQUENCE [LARGE SCALE GENOMIC DNA]</scope>
</reference>